<organism evidence="1 2">
    <name type="scientific">Neobacillus mesonae</name>
    <dbReference type="NCBI Taxonomy" id="1193713"/>
    <lineage>
        <taxon>Bacteria</taxon>
        <taxon>Bacillati</taxon>
        <taxon>Bacillota</taxon>
        <taxon>Bacilli</taxon>
        <taxon>Bacillales</taxon>
        <taxon>Bacillaceae</taxon>
        <taxon>Neobacillus</taxon>
    </lineage>
</organism>
<dbReference type="AlphaFoldDB" id="A0A3Q9QUF7"/>
<keyword evidence="2" id="KW-1185">Reference proteome</keyword>
<evidence type="ECO:0000313" key="1">
    <source>
        <dbReference type="EMBL" id="AZU60629.1"/>
    </source>
</evidence>
<dbReference type="EMBL" id="CP022572">
    <property type="protein sequence ID" value="AZU60629.1"/>
    <property type="molecule type" value="Genomic_DNA"/>
</dbReference>
<dbReference type="InterPro" id="IPR036390">
    <property type="entry name" value="WH_DNA-bd_sf"/>
</dbReference>
<protein>
    <recommendedName>
        <fullName evidence="3">Transcriptional regulator</fullName>
    </recommendedName>
</protein>
<dbReference type="OrthoDB" id="4986073at2"/>
<dbReference type="InterPro" id="IPR043128">
    <property type="entry name" value="Rev_trsase/Diguanyl_cyclase"/>
</dbReference>
<dbReference type="Proteomes" id="UP000282892">
    <property type="component" value="Chromosome"/>
</dbReference>
<name>A0A3Q9QUF7_9BACI</name>
<evidence type="ECO:0000313" key="2">
    <source>
        <dbReference type="Proteomes" id="UP000282892"/>
    </source>
</evidence>
<proteinExistence type="predicted"/>
<dbReference type="RefSeq" id="WP_127485369.1">
    <property type="nucleotide sequence ID" value="NZ_CP022572.1"/>
</dbReference>
<accession>A0A3Q9QUF7</accession>
<dbReference type="KEGG" id="nmk:CHR53_04765"/>
<sequence>MKTRVGIVGPKDTVQLMSEVAVDYKEQLELIPFVYQHAEETTNIVETNQELVDLWIFSGLTPYSLAKKSTSKQPFFYLKLNESSLMKALIKISYQDKLDIDKVSIDLLEEHDIFETYGDLKISSENIHWYKYLGFTPIQEIRDFHLNLYQKGKVSVCITCLSDVYEQLRTKGVPVYRITPVRANIRLTINAALQYWQTAHLKYSQIAVMLIKIENTESIESPHVLSYDLHRLNLELQSAILSFSETISGSFISLGIGTYMIFSTRGSLQEDGEKSIRLLDQLSLITDLPSNIGIGYGDTSLAAEENARLALHHAQNHAAYCAFSIDNNGIVKGPLTENESISFGFRNENKEMGEKLKESGVSITTFNKIMAVQKNLGKNTVTASEISEWLKMTQRNARRILTDLTRVGIAEEVGEEAPTTRGRPRKIYQVGLNFLASIQSSSE</sequence>
<dbReference type="Gene3D" id="3.30.70.270">
    <property type="match status" value="1"/>
</dbReference>
<dbReference type="SUPFAM" id="SSF46785">
    <property type="entry name" value="Winged helix' DNA-binding domain"/>
    <property type="match status" value="1"/>
</dbReference>
<evidence type="ECO:0008006" key="3">
    <source>
        <dbReference type="Google" id="ProtNLM"/>
    </source>
</evidence>
<gene>
    <name evidence="1" type="ORF">CHR53_04765</name>
</gene>
<dbReference type="STRING" id="1193713.GCA_001636315_03478"/>
<reference evidence="1 2" key="1">
    <citation type="submission" date="2017-07" db="EMBL/GenBank/DDBJ databases">
        <title>The complete genome sequence of Bacillus mesonae strain H20-5, an efficient strain improving plant abiotic stress resistance.</title>
        <authorList>
            <person name="Kim S.Y."/>
            <person name="Song H."/>
            <person name="Sang M.K."/>
            <person name="Weon H.-Y."/>
            <person name="Song J."/>
        </authorList>
    </citation>
    <scope>NUCLEOTIDE SEQUENCE [LARGE SCALE GENOMIC DNA]</scope>
    <source>
        <strain evidence="1 2">H20-5</strain>
    </source>
</reference>